<evidence type="ECO:0000313" key="15">
    <source>
        <dbReference type="EMBL" id="CAB4896040.1"/>
    </source>
</evidence>
<dbReference type="GO" id="GO:0006284">
    <property type="term" value="P:base-excision repair"/>
    <property type="evidence" value="ECO:0007669"/>
    <property type="project" value="InterPro"/>
</dbReference>
<dbReference type="SMART" id="SM01232">
    <property type="entry name" value="H2TH"/>
    <property type="match status" value="1"/>
</dbReference>
<evidence type="ECO:0000259" key="10">
    <source>
        <dbReference type="PROSITE" id="PS51068"/>
    </source>
</evidence>
<dbReference type="PANTHER" id="PTHR22993">
    <property type="entry name" value="FORMAMIDOPYRIMIDINE-DNA GLYCOSYLASE"/>
    <property type="match status" value="1"/>
</dbReference>
<evidence type="ECO:0000256" key="6">
    <source>
        <dbReference type="ARBA" id="ARBA00023204"/>
    </source>
</evidence>
<dbReference type="InterPro" id="IPR010979">
    <property type="entry name" value="Ribosomal_uS13-like_H2TH"/>
</dbReference>
<dbReference type="EMBL" id="CAEZYH010000025">
    <property type="protein sequence ID" value="CAB4717680.1"/>
    <property type="molecule type" value="Genomic_DNA"/>
</dbReference>
<keyword evidence="5" id="KW-0238">DNA-binding</keyword>
<dbReference type="EMBL" id="CAFBPS010000028">
    <property type="protein sequence ID" value="CAB5025987.1"/>
    <property type="molecule type" value="Genomic_DNA"/>
</dbReference>
<keyword evidence="7" id="KW-0456">Lyase</keyword>
<reference evidence="12" key="1">
    <citation type="submission" date="2020-05" db="EMBL/GenBank/DDBJ databases">
        <authorList>
            <person name="Chiriac C."/>
            <person name="Salcher M."/>
            <person name="Ghai R."/>
            <person name="Kavagutti S V."/>
        </authorList>
    </citation>
    <scope>NUCLEOTIDE SEQUENCE</scope>
</reference>
<dbReference type="PROSITE" id="PS51068">
    <property type="entry name" value="FPG_CAT"/>
    <property type="match status" value="1"/>
</dbReference>
<sequence length="254" mass="27907">MPEILEVEMYRRAAESVVGRTVRSFATNDALVVKDGSQIQTLVGSCVREVGRHGKLMTIHLDHGSIDLHFGMAGRIIVDGRSPIDELVYGASSNDRWIRFGMQFDEGFLAITDPRRFARVSTSQKMSALGPDAFSEGLFDLVQPRLPVKGSIKGVLLNQQVIAGLGNMLVDEILSRGKVDPRRDISMLSGSAIRKLFSAVVVILPELLERGGSHMGDLAADLRVPGSRCPYDAHELARDTVAGRTTYWCPHHQK</sequence>
<keyword evidence="3" id="KW-0227">DNA damage</keyword>
<keyword evidence="8" id="KW-0511">Multifunctional enzyme</keyword>
<evidence type="ECO:0000313" key="12">
    <source>
        <dbReference type="EMBL" id="CAB4769987.1"/>
    </source>
</evidence>
<evidence type="ECO:0000256" key="4">
    <source>
        <dbReference type="ARBA" id="ARBA00022801"/>
    </source>
</evidence>
<dbReference type="GO" id="GO:0003684">
    <property type="term" value="F:damaged DNA binding"/>
    <property type="evidence" value="ECO:0007669"/>
    <property type="project" value="InterPro"/>
</dbReference>
<organism evidence="12">
    <name type="scientific">freshwater metagenome</name>
    <dbReference type="NCBI Taxonomy" id="449393"/>
    <lineage>
        <taxon>unclassified sequences</taxon>
        <taxon>metagenomes</taxon>
        <taxon>ecological metagenomes</taxon>
    </lineage>
</organism>
<evidence type="ECO:0000313" key="14">
    <source>
        <dbReference type="EMBL" id="CAB4866355.1"/>
    </source>
</evidence>
<evidence type="ECO:0000256" key="2">
    <source>
        <dbReference type="ARBA" id="ARBA00009409"/>
    </source>
</evidence>
<keyword evidence="6" id="KW-0234">DNA repair</keyword>
<evidence type="ECO:0000313" key="13">
    <source>
        <dbReference type="EMBL" id="CAB4801576.1"/>
    </source>
</evidence>
<dbReference type="SUPFAM" id="SSF46946">
    <property type="entry name" value="S13-like H2TH domain"/>
    <property type="match status" value="1"/>
</dbReference>
<evidence type="ECO:0000256" key="5">
    <source>
        <dbReference type="ARBA" id="ARBA00023125"/>
    </source>
</evidence>
<dbReference type="Gene3D" id="1.10.8.50">
    <property type="match status" value="1"/>
</dbReference>
<dbReference type="GO" id="GO:0008270">
    <property type="term" value="F:zinc ion binding"/>
    <property type="evidence" value="ECO:0007669"/>
    <property type="project" value="InterPro"/>
</dbReference>
<dbReference type="Pfam" id="PF01149">
    <property type="entry name" value="Fapy_DNA_glyco"/>
    <property type="match status" value="1"/>
</dbReference>
<dbReference type="PANTHER" id="PTHR22993:SF9">
    <property type="entry name" value="FORMAMIDOPYRIMIDINE-DNA GLYCOSYLASE"/>
    <property type="match status" value="1"/>
</dbReference>
<keyword evidence="9" id="KW-0326">Glycosidase</keyword>
<dbReference type="EMBL" id="CAFBLJ010000030">
    <property type="protein sequence ID" value="CAB4866355.1"/>
    <property type="molecule type" value="Genomic_DNA"/>
</dbReference>
<dbReference type="GO" id="GO:0003906">
    <property type="term" value="F:DNA-(apurinic or apyrimidinic site) endonuclease activity"/>
    <property type="evidence" value="ECO:0007669"/>
    <property type="project" value="InterPro"/>
</dbReference>
<comment type="catalytic activity">
    <reaction evidence="1">
        <text>Hydrolysis of DNA containing ring-opened 7-methylguanine residues, releasing 2,6-diamino-4-hydroxy-5-(N-methyl)formamidopyrimidine.</text>
        <dbReference type="EC" id="3.2.2.23"/>
    </reaction>
</comment>
<dbReference type="Pfam" id="PF06831">
    <property type="entry name" value="H2TH"/>
    <property type="match status" value="1"/>
</dbReference>
<keyword evidence="4" id="KW-0378">Hydrolase</keyword>
<dbReference type="EMBL" id="CAFBMF010000031">
    <property type="protein sequence ID" value="CAB4896040.1"/>
    <property type="molecule type" value="Genomic_DNA"/>
</dbReference>
<dbReference type="SUPFAM" id="SSF81624">
    <property type="entry name" value="N-terminal domain of MutM-like DNA repair proteins"/>
    <property type="match status" value="1"/>
</dbReference>
<evidence type="ECO:0000256" key="3">
    <source>
        <dbReference type="ARBA" id="ARBA00022763"/>
    </source>
</evidence>
<comment type="similarity">
    <text evidence="2">Belongs to the FPG family.</text>
</comment>
<dbReference type="Gene3D" id="3.20.190.10">
    <property type="entry name" value="MutM-like, N-terminal"/>
    <property type="match status" value="1"/>
</dbReference>
<dbReference type="EMBL" id="CAFAAL010000046">
    <property type="protein sequence ID" value="CAB4801576.1"/>
    <property type="molecule type" value="Genomic_DNA"/>
</dbReference>
<evidence type="ECO:0000313" key="16">
    <source>
        <dbReference type="EMBL" id="CAB5025987.1"/>
    </source>
</evidence>
<dbReference type="InterPro" id="IPR035937">
    <property type="entry name" value="FPG_N"/>
</dbReference>
<proteinExistence type="inferred from homology"/>
<gene>
    <name evidence="11" type="ORF">UFOPK2658_00802</name>
    <name evidence="12" type="ORF">UFOPK2880_00757</name>
    <name evidence="13" type="ORF">UFOPK3004_00707</name>
    <name evidence="14" type="ORF">UFOPK3304_00753</name>
    <name evidence="15" type="ORF">UFOPK3494_00678</name>
    <name evidence="16" type="ORF">UFOPK4134_00570</name>
</gene>
<dbReference type="EMBL" id="CAEZZP010000036">
    <property type="protein sequence ID" value="CAB4769987.1"/>
    <property type="molecule type" value="Genomic_DNA"/>
</dbReference>
<protein>
    <submittedName>
        <fullName evidence="12">Unannotated protein</fullName>
    </submittedName>
</protein>
<evidence type="ECO:0000256" key="8">
    <source>
        <dbReference type="ARBA" id="ARBA00023268"/>
    </source>
</evidence>
<dbReference type="AlphaFoldDB" id="A0A6J6VHP7"/>
<dbReference type="GO" id="GO:0016829">
    <property type="term" value="F:lyase activity"/>
    <property type="evidence" value="ECO:0007669"/>
    <property type="project" value="UniProtKB-KW"/>
</dbReference>
<accession>A0A6J6VHP7</accession>
<dbReference type="InterPro" id="IPR012319">
    <property type="entry name" value="FPG_cat"/>
</dbReference>
<evidence type="ECO:0000256" key="7">
    <source>
        <dbReference type="ARBA" id="ARBA00023239"/>
    </source>
</evidence>
<evidence type="ECO:0000256" key="1">
    <source>
        <dbReference type="ARBA" id="ARBA00001668"/>
    </source>
</evidence>
<dbReference type="SMART" id="SM00898">
    <property type="entry name" value="Fapy_DNA_glyco"/>
    <property type="match status" value="1"/>
</dbReference>
<evidence type="ECO:0000313" key="11">
    <source>
        <dbReference type="EMBL" id="CAB4717680.1"/>
    </source>
</evidence>
<dbReference type="InterPro" id="IPR015886">
    <property type="entry name" value="H2TH_FPG"/>
</dbReference>
<feature type="domain" description="Formamidopyrimidine-DNA glycosylase catalytic" evidence="10">
    <location>
        <begin position="2"/>
        <end position="118"/>
    </location>
</feature>
<dbReference type="GO" id="GO:0008534">
    <property type="term" value="F:oxidized purine nucleobase lesion DNA N-glycosylase activity"/>
    <property type="evidence" value="ECO:0007669"/>
    <property type="project" value="UniProtKB-EC"/>
</dbReference>
<name>A0A6J6VHP7_9ZZZZ</name>
<evidence type="ECO:0000256" key="9">
    <source>
        <dbReference type="ARBA" id="ARBA00023295"/>
    </source>
</evidence>